<evidence type="ECO:0000256" key="1">
    <source>
        <dbReference type="SAM" id="Phobius"/>
    </source>
</evidence>
<keyword evidence="1" id="KW-0812">Transmembrane</keyword>
<dbReference type="EMBL" id="GEDG01037825">
    <property type="protein sequence ID" value="JAP07908.1"/>
    <property type="molecule type" value="Transcribed_RNA"/>
</dbReference>
<organism evidence="2">
    <name type="scientific">Solanum chacoense</name>
    <name type="common">Chaco potato</name>
    <dbReference type="NCBI Taxonomy" id="4108"/>
    <lineage>
        <taxon>Eukaryota</taxon>
        <taxon>Viridiplantae</taxon>
        <taxon>Streptophyta</taxon>
        <taxon>Embryophyta</taxon>
        <taxon>Tracheophyta</taxon>
        <taxon>Spermatophyta</taxon>
        <taxon>Magnoliopsida</taxon>
        <taxon>eudicotyledons</taxon>
        <taxon>Gunneridae</taxon>
        <taxon>Pentapetalae</taxon>
        <taxon>asterids</taxon>
        <taxon>lamiids</taxon>
        <taxon>Solanales</taxon>
        <taxon>Solanaceae</taxon>
        <taxon>Solanoideae</taxon>
        <taxon>Solaneae</taxon>
        <taxon>Solanum</taxon>
    </lineage>
</organism>
<evidence type="ECO:0000313" key="2">
    <source>
        <dbReference type="EMBL" id="JAP07908.1"/>
    </source>
</evidence>
<protein>
    <submittedName>
        <fullName evidence="2">Putative ovule protein</fullName>
    </submittedName>
</protein>
<feature type="transmembrane region" description="Helical" evidence="1">
    <location>
        <begin position="12"/>
        <end position="29"/>
    </location>
</feature>
<name>A0A0V0GI65_SOLCH</name>
<keyword evidence="1" id="KW-1133">Transmembrane helix</keyword>
<keyword evidence="1" id="KW-0472">Membrane</keyword>
<dbReference type="AlphaFoldDB" id="A0A0V0GI65"/>
<accession>A0A0V0GI65</accession>
<reference evidence="2" key="1">
    <citation type="submission" date="2015-12" db="EMBL/GenBank/DDBJ databases">
        <title>Gene expression during late stages of embryo sac development: a critical building block for successful pollen-pistil interactions.</title>
        <authorList>
            <person name="Liu Y."/>
            <person name="Joly V."/>
            <person name="Sabar M."/>
            <person name="Matton D.P."/>
        </authorList>
    </citation>
    <scope>NUCLEOTIDE SEQUENCE</scope>
</reference>
<proteinExistence type="predicted"/>
<sequence length="65" mass="7655">MSKQFQILTMNFLLNIHLYGCSSGLLSFLCGTCNRKMIIYIIQIKNRIILIRKPSNFSSYVQYKF</sequence>